<dbReference type="PANTHER" id="PTHR30627:SF24">
    <property type="entry name" value="PENICILLIN-BINDING PROTEIN 4B"/>
    <property type="match status" value="1"/>
</dbReference>
<feature type="domain" description="Penicillin-binding protein transpeptidase" evidence="1">
    <location>
        <begin position="158"/>
        <end position="485"/>
    </location>
</feature>
<keyword evidence="4" id="KW-1185">Reference proteome</keyword>
<name>A0A1H0KPH5_9ACTN</name>
<sequence length="492" mass="50830">MKRPLRRVGTAITILVLLLLGNITYIQVVKASAYRADPNNSRTRLEEFQQPRGQITTAKGTVLAQSVASTDSYKYQRKYPQGAMYSPVTGYFSSYYGASGIEQAENSILSGSDDNLIGDRFSDLLTGREPRGGNVQLSIVDAVQQAAYNGLKDKGYVGAVVAIKPSTGAILALASTPSYDPTSLASHSEAVQKAYSAKINSAVPSLRLNRALSADYPPGSTFKLVVSASALQNGYTPTSSVTGVSKMRLPGGGTLSNFEGEDCGTAGGADVTLTVALAYSCNTAFASVGIALGADKLKAQASALGVDPAGTSINNIPVVGSRVGPMVDGAAVGQSSIGQRDVAFTPFQDAVIVSTIANHGKRLAPYVVAETTRPDLSVISKAQTTVVNQAMPTSVADQIRDMMIQSEKDMKTDPNPFAGVVIASKTGTAEHGTDPKHTPPDCWYVAFAPADNPQIAVAVLVENGGDKGLAATGGSVAGPIGHAVIGAALAGQ</sequence>
<dbReference type="InterPro" id="IPR036138">
    <property type="entry name" value="PBP_dimer_sf"/>
</dbReference>
<dbReference type="AlphaFoldDB" id="A0A1H0KPH5"/>
<dbReference type="EMBL" id="LT629710">
    <property type="protein sequence ID" value="SDO57864.1"/>
    <property type="molecule type" value="Genomic_DNA"/>
</dbReference>
<protein>
    <submittedName>
        <fullName evidence="3">Cell elongation-specific peptidoglycan D,D-transpeptidase</fullName>
    </submittedName>
</protein>
<organism evidence="3 4">
    <name type="scientific">Nakamurella panacisegetis</name>
    <dbReference type="NCBI Taxonomy" id="1090615"/>
    <lineage>
        <taxon>Bacteria</taxon>
        <taxon>Bacillati</taxon>
        <taxon>Actinomycetota</taxon>
        <taxon>Actinomycetes</taxon>
        <taxon>Nakamurellales</taxon>
        <taxon>Nakamurellaceae</taxon>
        <taxon>Nakamurella</taxon>
    </lineage>
</organism>
<dbReference type="GO" id="GO:0008658">
    <property type="term" value="F:penicillin binding"/>
    <property type="evidence" value="ECO:0007669"/>
    <property type="project" value="InterPro"/>
</dbReference>
<evidence type="ECO:0000259" key="2">
    <source>
        <dbReference type="Pfam" id="PF21922"/>
    </source>
</evidence>
<evidence type="ECO:0000259" key="1">
    <source>
        <dbReference type="Pfam" id="PF00905"/>
    </source>
</evidence>
<dbReference type="GO" id="GO:0046677">
    <property type="term" value="P:response to antibiotic"/>
    <property type="evidence" value="ECO:0007669"/>
    <property type="project" value="UniProtKB-KW"/>
</dbReference>
<dbReference type="PANTHER" id="PTHR30627">
    <property type="entry name" value="PEPTIDOGLYCAN D,D-TRANSPEPTIDASE"/>
    <property type="match status" value="1"/>
</dbReference>
<dbReference type="OrthoDB" id="9766847at2"/>
<dbReference type="InterPro" id="IPR012338">
    <property type="entry name" value="Beta-lactam/transpept-like"/>
</dbReference>
<reference evidence="3 4" key="1">
    <citation type="submission" date="2016-10" db="EMBL/GenBank/DDBJ databases">
        <authorList>
            <person name="de Groot N.N."/>
        </authorList>
    </citation>
    <scope>NUCLEOTIDE SEQUENCE [LARGE SCALE GENOMIC DNA]</scope>
    <source>
        <strain evidence="4">P4-7,KCTC 19426,CECT 7604</strain>
    </source>
</reference>
<dbReference type="GO" id="GO:0008800">
    <property type="term" value="F:beta-lactamase activity"/>
    <property type="evidence" value="ECO:0007669"/>
    <property type="project" value="UniProtKB-EC"/>
</dbReference>
<dbReference type="GO" id="GO:0071555">
    <property type="term" value="P:cell wall organization"/>
    <property type="evidence" value="ECO:0007669"/>
    <property type="project" value="TreeGrafter"/>
</dbReference>
<evidence type="ECO:0000313" key="4">
    <source>
        <dbReference type="Proteomes" id="UP000198741"/>
    </source>
</evidence>
<dbReference type="InterPro" id="IPR001460">
    <property type="entry name" value="PCN-bd_Tpept"/>
</dbReference>
<dbReference type="GO" id="GO:0005886">
    <property type="term" value="C:plasma membrane"/>
    <property type="evidence" value="ECO:0007669"/>
    <property type="project" value="TreeGrafter"/>
</dbReference>
<dbReference type="RefSeq" id="WP_090475316.1">
    <property type="nucleotide sequence ID" value="NZ_LT629710.1"/>
</dbReference>
<dbReference type="Proteomes" id="UP000198741">
    <property type="component" value="Chromosome I"/>
</dbReference>
<evidence type="ECO:0000313" key="3">
    <source>
        <dbReference type="EMBL" id="SDO57864.1"/>
    </source>
</evidence>
<dbReference type="Pfam" id="PF21922">
    <property type="entry name" value="PBP_dimer_2"/>
    <property type="match status" value="1"/>
</dbReference>
<dbReference type="SUPFAM" id="SSF56519">
    <property type="entry name" value="Penicillin binding protein dimerisation domain"/>
    <property type="match status" value="1"/>
</dbReference>
<gene>
    <name evidence="3" type="ORF">SAMN04515671_1389</name>
</gene>
<accession>A0A1H0KPH5</accession>
<proteinExistence type="predicted"/>
<dbReference type="InterPro" id="IPR054120">
    <property type="entry name" value="PBPA_dimer"/>
</dbReference>
<dbReference type="InterPro" id="IPR050515">
    <property type="entry name" value="Beta-lactam/transpept"/>
</dbReference>
<dbReference type="SUPFAM" id="SSF56601">
    <property type="entry name" value="beta-lactamase/transpeptidase-like"/>
    <property type="match status" value="1"/>
</dbReference>
<dbReference type="Pfam" id="PF00905">
    <property type="entry name" value="Transpeptidase"/>
    <property type="match status" value="1"/>
</dbReference>
<dbReference type="Gene3D" id="3.40.710.10">
    <property type="entry name" value="DD-peptidase/beta-lactamase superfamily"/>
    <property type="match status" value="1"/>
</dbReference>
<dbReference type="STRING" id="1090615.SAMN04515671_1389"/>
<feature type="domain" description="Penicillin binding protein A dimerisation" evidence="2">
    <location>
        <begin position="52"/>
        <end position="135"/>
    </location>
</feature>
<dbReference type="Gene3D" id="3.90.1310.10">
    <property type="entry name" value="Penicillin-binding protein 2a (Domain 2)"/>
    <property type="match status" value="1"/>
</dbReference>